<dbReference type="AlphaFoldDB" id="A0A173SAU7"/>
<reference evidence="1 2" key="1">
    <citation type="submission" date="2015-09" db="EMBL/GenBank/DDBJ databases">
        <authorList>
            <consortium name="Pathogen Informatics"/>
        </authorList>
    </citation>
    <scope>NUCLEOTIDE SEQUENCE [LARGE SCALE GENOMIC DNA]</scope>
    <source>
        <strain evidence="1 2">2789STDY5834961</strain>
    </source>
</reference>
<evidence type="ECO:0000313" key="1">
    <source>
        <dbReference type="EMBL" id="CUM87452.1"/>
    </source>
</evidence>
<gene>
    <name evidence="1" type="ORF">ERS852573_00927</name>
</gene>
<name>A0A173SAU7_9FIRM</name>
<dbReference type="RefSeq" id="WP_055213809.1">
    <property type="nucleotide sequence ID" value="NZ_CYXO01000004.1"/>
</dbReference>
<sequence>MEFKIGRLYRVKNGEEKGNIIRIVNHDAFADKYTYETINEIKECLVNNFYNGSPFSKNLKPVSECIVIYRRGNEVIALNKIDGSKAVAKCHPDDDFDFMVGAKLAFQRLTGSETLGTDTDSLEKDAKSVAKAIRVPVEALIEEGFTRTEAIGIVLKMVATQ</sequence>
<organism evidence="1 2">
    <name type="scientific">Dorea longicatena</name>
    <dbReference type="NCBI Taxonomy" id="88431"/>
    <lineage>
        <taxon>Bacteria</taxon>
        <taxon>Bacillati</taxon>
        <taxon>Bacillota</taxon>
        <taxon>Clostridia</taxon>
        <taxon>Lachnospirales</taxon>
        <taxon>Lachnospiraceae</taxon>
        <taxon>Dorea</taxon>
    </lineage>
</organism>
<proteinExistence type="predicted"/>
<accession>A0A173SAU7</accession>
<protein>
    <submittedName>
        <fullName evidence="1">Uncharacterized protein</fullName>
    </submittedName>
</protein>
<dbReference type="EMBL" id="CYXO01000004">
    <property type="protein sequence ID" value="CUM87452.1"/>
    <property type="molecule type" value="Genomic_DNA"/>
</dbReference>
<evidence type="ECO:0000313" key="2">
    <source>
        <dbReference type="Proteomes" id="UP000095597"/>
    </source>
</evidence>
<dbReference type="Proteomes" id="UP000095597">
    <property type="component" value="Unassembled WGS sequence"/>
</dbReference>